<dbReference type="PATRIC" id="fig|1398.26.peg.69"/>
<organism evidence="1 2">
    <name type="scientific">Heyndrickxia coagulans</name>
    <name type="common">Weizmannia coagulans</name>
    <dbReference type="NCBI Taxonomy" id="1398"/>
    <lineage>
        <taxon>Bacteria</taxon>
        <taxon>Bacillati</taxon>
        <taxon>Bacillota</taxon>
        <taxon>Bacilli</taxon>
        <taxon>Bacillales</taxon>
        <taxon>Bacillaceae</taxon>
        <taxon>Heyndrickxia</taxon>
    </lineage>
</organism>
<protein>
    <submittedName>
        <fullName evidence="1">Uncharacterized protein</fullName>
    </submittedName>
</protein>
<dbReference type="AlphaFoldDB" id="A0A150KA57"/>
<gene>
    <name evidence="1" type="ORF">B4098_1806</name>
</gene>
<dbReference type="EMBL" id="LQYG01000007">
    <property type="protein sequence ID" value="KYC66489.1"/>
    <property type="molecule type" value="Genomic_DNA"/>
</dbReference>
<dbReference type="Proteomes" id="UP000075288">
    <property type="component" value="Unassembled WGS sequence"/>
</dbReference>
<name>A0A150KA57_HEYCO</name>
<accession>A0A150KA57</accession>
<evidence type="ECO:0000313" key="2">
    <source>
        <dbReference type="Proteomes" id="UP000075288"/>
    </source>
</evidence>
<sequence>METEAQFFPGTCKKGTLPVFFQRAERSKTKKARCLVPATHLL</sequence>
<reference evidence="1 2" key="1">
    <citation type="submission" date="2016-01" db="EMBL/GenBank/DDBJ databases">
        <title>Genome Sequences of Twelve Sporeforming Bacillus Species Isolated from Foods.</title>
        <authorList>
            <person name="Berendsen E.M."/>
            <person name="Wells-Bennik M.H."/>
            <person name="Krawcyk A.O."/>
            <person name="De Jong A."/>
            <person name="Holsappel S."/>
            <person name="Eijlander R.T."/>
            <person name="Kuipers O.P."/>
        </authorList>
    </citation>
    <scope>NUCLEOTIDE SEQUENCE [LARGE SCALE GENOMIC DNA]</scope>
    <source>
        <strain evidence="1 2">B4098</strain>
    </source>
</reference>
<proteinExistence type="predicted"/>
<evidence type="ECO:0000313" key="1">
    <source>
        <dbReference type="EMBL" id="KYC66489.1"/>
    </source>
</evidence>
<comment type="caution">
    <text evidence="1">The sequence shown here is derived from an EMBL/GenBank/DDBJ whole genome shotgun (WGS) entry which is preliminary data.</text>
</comment>